<dbReference type="GeneID" id="104224525"/>
<evidence type="ECO:0000313" key="7">
    <source>
        <dbReference type="Proteomes" id="UP000189701"/>
    </source>
</evidence>
<keyword evidence="5" id="KW-0539">Nucleus</keyword>
<dbReference type="InterPro" id="IPR002100">
    <property type="entry name" value="TF_MADSbox"/>
</dbReference>
<dbReference type="SMART" id="SM00432">
    <property type="entry name" value="MADS"/>
    <property type="match status" value="1"/>
</dbReference>
<dbReference type="Gene3D" id="3.40.1810.10">
    <property type="entry name" value="Transcription factor, MADS-box"/>
    <property type="match status" value="1"/>
</dbReference>
<evidence type="ECO:0000256" key="5">
    <source>
        <dbReference type="ARBA" id="ARBA00023242"/>
    </source>
</evidence>
<dbReference type="STRING" id="4096.A0A1U7W7B9"/>
<evidence type="ECO:0000256" key="3">
    <source>
        <dbReference type="ARBA" id="ARBA00023125"/>
    </source>
</evidence>
<dbReference type="Proteomes" id="UP000189701">
    <property type="component" value="Unplaced"/>
</dbReference>
<dbReference type="RefSeq" id="XP_009774508.1">
    <property type="nucleotide sequence ID" value="XM_009776206.1"/>
</dbReference>
<keyword evidence="3" id="KW-0238">DNA-binding</keyword>
<dbReference type="SUPFAM" id="SSF55455">
    <property type="entry name" value="SRF-like"/>
    <property type="match status" value="1"/>
</dbReference>
<keyword evidence="4" id="KW-0804">Transcription</keyword>
<dbReference type="InterPro" id="IPR050142">
    <property type="entry name" value="MADS-box/MEF2_TF"/>
</dbReference>
<dbReference type="PROSITE" id="PS50066">
    <property type="entry name" value="MADS_BOX_2"/>
    <property type="match status" value="1"/>
</dbReference>
<dbReference type="GO" id="GO:0000987">
    <property type="term" value="F:cis-regulatory region sequence-specific DNA binding"/>
    <property type="evidence" value="ECO:0007669"/>
    <property type="project" value="InterPro"/>
</dbReference>
<dbReference type="GO" id="GO:0045944">
    <property type="term" value="P:positive regulation of transcription by RNA polymerase II"/>
    <property type="evidence" value="ECO:0007669"/>
    <property type="project" value="InterPro"/>
</dbReference>
<comment type="subcellular location">
    <subcellularLocation>
        <location evidence="1">Nucleus</location>
    </subcellularLocation>
</comment>
<dbReference type="InterPro" id="IPR033897">
    <property type="entry name" value="SRF-like_MADS-box"/>
</dbReference>
<evidence type="ECO:0000256" key="4">
    <source>
        <dbReference type="ARBA" id="ARBA00023163"/>
    </source>
</evidence>
<dbReference type="PRINTS" id="PR00404">
    <property type="entry name" value="MADSDOMAIN"/>
</dbReference>
<dbReference type="InterPro" id="IPR036879">
    <property type="entry name" value="TF_MADSbox_sf"/>
</dbReference>
<dbReference type="CDD" id="cd00266">
    <property type="entry name" value="MADS_SRF_like"/>
    <property type="match status" value="1"/>
</dbReference>
<keyword evidence="2" id="KW-0805">Transcription regulation</keyword>
<dbReference type="PANTHER" id="PTHR48019">
    <property type="entry name" value="SERUM RESPONSE FACTOR HOMOLOG"/>
    <property type="match status" value="1"/>
</dbReference>
<dbReference type="AlphaFoldDB" id="A0A1U7W7B9"/>
<evidence type="ECO:0000259" key="6">
    <source>
        <dbReference type="PROSITE" id="PS50066"/>
    </source>
</evidence>
<reference evidence="7" key="1">
    <citation type="journal article" date="2013" name="Genome Biol.">
        <title>Reference genomes and transcriptomes of Nicotiana sylvestris and Nicotiana tomentosiformis.</title>
        <authorList>
            <person name="Sierro N."/>
            <person name="Battey J.N."/>
            <person name="Ouadi S."/>
            <person name="Bovet L."/>
            <person name="Goepfert S."/>
            <person name="Bakaher N."/>
            <person name="Peitsch M.C."/>
            <person name="Ivanov N.V."/>
        </authorList>
    </citation>
    <scope>NUCLEOTIDE SEQUENCE [LARGE SCALE GENOMIC DNA]</scope>
</reference>
<dbReference type="OrthoDB" id="601557at2759"/>
<gene>
    <name evidence="8" type="primary">LOC104224525</name>
</gene>
<sequence length="321" mass="37122">MGRAKLKMELISKEKGRNATFKKRKDGLMKKLYEFTTLCNVNGCMIMYGPKQSNGSNSEPEIWTNNSMQSGNSTNKTVQVEEIQNLIDEYKKESSMQSGSTKTFGLSDYFLDRNKKVEEELIKLRKMNMQKKYPCWLEFMNQLSEIKLREFLTLLDDKVEKVKSRIDLLKGNFSSEGLSQLTHYNDNVNPLLVQGGMEHGGNFMNNNQEQGAIYPYCSSIINHQEMMMLMMNENDWQYNGASSSSSSNGNNNMRCALMKYETMMSHNMMLNNQMTYSPYVAPTILQPAPYMMMPSALPQMYHPTKENERDEKLKLSPYLRQ</sequence>
<dbReference type="GO" id="GO:0000981">
    <property type="term" value="F:DNA-binding transcription factor activity, RNA polymerase II-specific"/>
    <property type="evidence" value="ECO:0007669"/>
    <property type="project" value="InterPro"/>
</dbReference>
<accession>A0A1U7W7B9</accession>
<dbReference type="GO" id="GO:0005634">
    <property type="term" value="C:nucleus"/>
    <property type="evidence" value="ECO:0007669"/>
    <property type="project" value="UniProtKB-SubCell"/>
</dbReference>
<feature type="domain" description="MADS-box" evidence="6">
    <location>
        <begin position="1"/>
        <end position="51"/>
    </location>
</feature>
<dbReference type="Pfam" id="PF00319">
    <property type="entry name" value="SRF-TF"/>
    <property type="match status" value="1"/>
</dbReference>
<dbReference type="eggNOG" id="KOG0014">
    <property type="taxonomic scope" value="Eukaryota"/>
</dbReference>
<evidence type="ECO:0000256" key="1">
    <source>
        <dbReference type="ARBA" id="ARBA00004123"/>
    </source>
</evidence>
<proteinExistence type="predicted"/>
<evidence type="ECO:0000313" key="8">
    <source>
        <dbReference type="RefSeq" id="XP_009774508.1"/>
    </source>
</evidence>
<reference evidence="8" key="2">
    <citation type="submission" date="2025-08" db="UniProtKB">
        <authorList>
            <consortium name="RefSeq"/>
        </authorList>
    </citation>
    <scope>IDENTIFICATION</scope>
    <source>
        <tissue evidence="8">Leaf</tissue>
    </source>
</reference>
<name>A0A1U7W7B9_NICSY</name>
<organism evidence="7 8">
    <name type="scientific">Nicotiana sylvestris</name>
    <name type="common">Wood tobacco</name>
    <name type="synonym">South American tobacco</name>
    <dbReference type="NCBI Taxonomy" id="4096"/>
    <lineage>
        <taxon>Eukaryota</taxon>
        <taxon>Viridiplantae</taxon>
        <taxon>Streptophyta</taxon>
        <taxon>Embryophyta</taxon>
        <taxon>Tracheophyta</taxon>
        <taxon>Spermatophyta</taxon>
        <taxon>Magnoliopsida</taxon>
        <taxon>eudicotyledons</taxon>
        <taxon>Gunneridae</taxon>
        <taxon>Pentapetalae</taxon>
        <taxon>asterids</taxon>
        <taxon>lamiids</taxon>
        <taxon>Solanales</taxon>
        <taxon>Solanaceae</taxon>
        <taxon>Nicotianoideae</taxon>
        <taxon>Nicotianeae</taxon>
        <taxon>Nicotiana</taxon>
    </lineage>
</organism>
<dbReference type="GO" id="GO:0046983">
    <property type="term" value="F:protein dimerization activity"/>
    <property type="evidence" value="ECO:0007669"/>
    <property type="project" value="InterPro"/>
</dbReference>
<evidence type="ECO:0000256" key="2">
    <source>
        <dbReference type="ARBA" id="ARBA00023015"/>
    </source>
</evidence>
<keyword evidence="7" id="KW-1185">Reference proteome</keyword>
<dbReference type="KEGG" id="nsy:104224525"/>
<protein>
    <submittedName>
        <fullName evidence="8">Agamous-like MADS-box protein AGL80</fullName>
    </submittedName>
</protein>